<protein>
    <submittedName>
        <fullName evidence="5">GntR family transcriptional regulator</fullName>
    </submittedName>
</protein>
<dbReference type="SUPFAM" id="SSF46785">
    <property type="entry name" value="Winged helix' DNA-binding domain"/>
    <property type="match status" value="1"/>
</dbReference>
<dbReference type="RefSeq" id="WP_341596130.1">
    <property type="nucleotide sequence ID" value="NZ_JBAKAZ010000003.1"/>
</dbReference>
<dbReference type="PANTHER" id="PTHR43537">
    <property type="entry name" value="TRANSCRIPTIONAL REGULATOR, GNTR FAMILY"/>
    <property type="match status" value="1"/>
</dbReference>
<dbReference type="Proteomes" id="UP001369082">
    <property type="component" value="Unassembled WGS sequence"/>
</dbReference>
<dbReference type="InterPro" id="IPR011711">
    <property type="entry name" value="GntR_C"/>
</dbReference>
<dbReference type="Gene3D" id="1.20.120.530">
    <property type="entry name" value="GntR ligand-binding domain-like"/>
    <property type="match status" value="1"/>
</dbReference>
<feature type="domain" description="HTH gntR-type" evidence="4">
    <location>
        <begin position="4"/>
        <end position="71"/>
    </location>
</feature>
<evidence type="ECO:0000313" key="5">
    <source>
        <dbReference type="EMBL" id="MEL0628180.1"/>
    </source>
</evidence>
<gene>
    <name evidence="5" type="ORF">V6256_01050</name>
</gene>
<dbReference type="Pfam" id="PF00392">
    <property type="entry name" value="GntR"/>
    <property type="match status" value="1"/>
</dbReference>
<dbReference type="Gene3D" id="1.10.10.10">
    <property type="entry name" value="Winged helix-like DNA-binding domain superfamily/Winged helix DNA-binding domain"/>
    <property type="match status" value="1"/>
</dbReference>
<organism evidence="5 6">
    <name type="scientific">Psychromonas aquatilis</name>
    <dbReference type="NCBI Taxonomy" id="2005072"/>
    <lineage>
        <taxon>Bacteria</taxon>
        <taxon>Pseudomonadati</taxon>
        <taxon>Pseudomonadota</taxon>
        <taxon>Gammaproteobacteria</taxon>
        <taxon>Alteromonadales</taxon>
        <taxon>Psychromonadaceae</taxon>
        <taxon>Psychromonas</taxon>
    </lineage>
</organism>
<evidence type="ECO:0000256" key="3">
    <source>
        <dbReference type="ARBA" id="ARBA00023163"/>
    </source>
</evidence>
<evidence type="ECO:0000256" key="1">
    <source>
        <dbReference type="ARBA" id="ARBA00023015"/>
    </source>
</evidence>
<dbReference type="Pfam" id="PF07729">
    <property type="entry name" value="FCD"/>
    <property type="match status" value="1"/>
</dbReference>
<dbReference type="SMART" id="SM00345">
    <property type="entry name" value="HTH_GNTR"/>
    <property type="match status" value="1"/>
</dbReference>
<accession>A0ABU9GLJ7</accession>
<dbReference type="CDD" id="cd07377">
    <property type="entry name" value="WHTH_GntR"/>
    <property type="match status" value="1"/>
</dbReference>
<name>A0ABU9GLJ7_9GAMM</name>
<sequence>MSNNLSDEAIYKKILKSIVERQLPPGARLPEDKLSEAFGKSRTSIRKVLQRLALERIVTIAPNKGAQVNRPTEKEAKEVLDSRIMLEPILIPDILKVWSTSHSNHFRKMVAAEKKAEQEEDQSALIQLTAQFHYELAQLSGNSVMAEFIEQLCYRSSLIIAVFGSRHSVSCDCGDHDAFIDILDKGDHDTAQKWMKHHLVHIKSSLKLATSDDHKINFKHLFSTMDEK</sequence>
<evidence type="ECO:0000259" key="4">
    <source>
        <dbReference type="PROSITE" id="PS50949"/>
    </source>
</evidence>
<evidence type="ECO:0000313" key="6">
    <source>
        <dbReference type="Proteomes" id="UP001369082"/>
    </source>
</evidence>
<dbReference type="SUPFAM" id="SSF48008">
    <property type="entry name" value="GntR ligand-binding domain-like"/>
    <property type="match status" value="1"/>
</dbReference>
<reference evidence="5 6" key="1">
    <citation type="submission" date="2024-02" db="EMBL/GenBank/DDBJ databases">
        <title>Bacteria isolated from the canopy kelp, Nereocystis luetkeana.</title>
        <authorList>
            <person name="Pfister C.A."/>
            <person name="Younker I.T."/>
            <person name="Light S.H."/>
        </authorList>
    </citation>
    <scope>NUCLEOTIDE SEQUENCE [LARGE SCALE GENOMIC DNA]</scope>
    <source>
        <strain evidence="5 6">TI.1.05</strain>
    </source>
</reference>
<keyword evidence="2" id="KW-0238">DNA-binding</keyword>
<dbReference type="InterPro" id="IPR000524">
    <property type="entry name" value="Tscrpt_reg_HTH_GntR"/>
</dbReference>
<keyword evidence="3" id="KW-0804">Transcription</keyword>
<dbReference type="PANTHER" id="PTHR43537:SF53">
    <property type="entry name" value="HTH-TYPE TRANSCRIPTIONAL REPRESSOR NANR"/>
    <property type="match status" value="1"/>
</dbReference>
<proteinExistence type="predicted"/>
<keyword evidence="1" id="KW-0805">Transcription regulation</keyword>
<dbReference type="EMBL" id="JBAKAZ010000003">
    <property type="protein sequence ID" value="MEL0628180.1"/>
    <property type="molecule type" value="Genomic_DNA"/>
</dbReference>
<dbReference type="InterPro" id="IPR036388">
    <property type="entry name" value="WH-like_DNA-bd_sf"/>
</dbReference>
<dbReference type="InterPro" id="IPR036390">
    <property type="entry name" value="WH_DNA-bd_sf"/>
</dbReference>
<evidence type="ECO:0000256" key="2">
    <source>
        <dbReference type="ARBA" id="ARBA00023125"/>
    </source>
</evidence>
<dbReference type="SMART" id="SM00895">
    <property type="entry name" value="FCD"/>
    <property type="match status" value="1"/>
</dbReference>
<dbReference type="InterPro" id="IPR008920">
    <property type="entry name" value="TF_FadR/GntR_C"/>
</dbReference>
<dbReference type="PROSITE" id="PS50949">
    <property type="entry name" value="HTH_GNTR"/>
    <property type="match status" value="1"/>
</dbReference>
<comment type="caution">
    <text evidence="5">The sequence shown here is derived from an EMBL/GenBank/DDBJ whole genome shotgun (WGS) entry which is preliminary data.</text>
</comment>
<keyword evidence="6" id="KW-1185">Reference proteome</keyword>